<keyword evidence="2 7" id="KW-0963">Cytoplasm</keyword>
<dbReference type="HAMAP" id="MF_01008">
    <property type="entry name" value="MraZ"/>
    <property type="match status" value="1"/>
</dbReference>
<evidence type="ECO:0000256" key="2">
    <source>
        <dbReference type="ARBA" id="ARBA00022490"/>
    </source>
</evidence>
<dbReference type="EMBL" id="FQWZ01000007">
    <property type="protein sequence ID" value="SHH22025.1"/>
    <property type="molecule type" value="Genomic_DNA"/>
</dbReference>
<organism evidence="9 10">
    <name type="scientific">Hydrocarboniphaga daqingensis</name>
    <dbReference type="NCBI Taxonomy" id="490188"/>
    <lineage>
        <taxon>Bacteria</taxon>
        <taxon>Pseudomonadati</taxon>
        <taxon>Pseudomonadota</taxon>
        <taxon>Gammaproteobacteria</taxon>
        <taxon>Nevskiales</taxon>
        <taxon>Nevskiaceae</taxon>
        <taxon>Hydrocarboniphaga</taxon>
    </lineage>
</organism>
<dbReference type="Pfam" id="PF02381">
    <property type="entry name" value="MraZ"/>
    <property type="match status" value="2"/>
</dbReference>
<dbReference type="GO" id="GO:0003700">
    <property type="term" value="F:DNA-binding transcription factor activity"/>
    <property type="evidence" value="ECO:0007669"/>
    <property type="project" value="UniProtKB-UniRule"/>
</dbReference>
<comment type="similarity">
    <text evidence="7">Belongs to the MraZ family.</text>
</comment>
<accession>A0A1M5R6K5</accession>
<evidence type="ECO:0000259" key="8">
    <source>
        <dbReference type="PROSITE" id="PS51740"/>
    </source>
</evidence>
<protein>
    <recommendedName>
        <fullName evidence="1 7">Transcriptional regulator MraZ</fullName>
    </recommendedName>
</protein>
<dbReference type="RefSeq" id="WP_072898611.1">
    <property type="nucleotide sequence ID" value="NZ_FQWZ01000007.1"/>
</dbReference>
<dbReference type="InterPro" id="IPR038619">
    <property type="entry name" value="MraZ_sf"/>
</dbReference>
<dbReference type="PANTHER" id="PTHR34701:SF1">
    <property type="entry name" value="TRANSCRIPTIONAL REGULATOR MRAZ"/>
    <property type="match status" value="1"/>
</dbReference>
<evidence type="ECO:0000256" key="7">
    <source>
        <dbReference type="HAMAP-Rule" id="MF_01008"/>
    </source>
</evidence>
<dbReference type="InterPro" id="IPR007159">
    <property type="entry name" value="SpoVT-AbrB_dom"/>
</dbReference>
<dbReference type="Proteomes" id="UP000199758">
    <property type="component" value="Unassembled WGS sequence"/>
</dbReference>
<dbReference type="STRING" id="490188.SAMN04488068_2934"/>
<reference evidence="9 10" key="1">
    <citation type="submission" date="2016-11" db="EMBL/GenBank/DDBJ databases">
        <authorList>
            <person name="Jaros S."/>
            <person name="Januszkiewicz K."/>
            <person name="Wedrychowicz H."/>
        </authorList>
    </citation>
    <scope>NUCLEOTIDE SEQUENCE [LARGE SCALE GENOMIC DNA]</scope>
    <source>
        <strain evidence="9 10">CGMCC 1.7049</strain>
    </source>
</reference>
<keyword evidence="3" id="KW-0677">Repeat</keyword>
<evidence type="ECO:0000256" key="4">
    <source>
        <dbReference type="ARBA" id="ARBA00023015"/>
    </source>
</evidence>
<dbReference type="AlphaFoldDB" id="A0A1M5R6K5"/>
<dbReference type="InterPro" id="IPR037914">
    <property type="entry name" value="SpoVT-AbrB_sf"/>
</dbReference>
<dbReference type="GO" id="GO:0009295">
    <property type="term" value="C:nucleoid"/>
    <property type="evidence" value="ECO:0007669"/>
    <property type="project" value="UniProtKB-SubCell"/>
</dbReference>
<gene>
    <name evidence="7" type="primary">mraZ</name>
    <name evidence="9" type="ORF">SAMN04488068_2934</name>
</gene>
<keyword evidence="5 7" id="KW-0238">DNA-binding</keyword>
<name>A0A1M5R6K5_9GAMM</name>
<keyword evidence="10" id="KW-1185">Reference proteome</keyword>
<dbReference type="GO" id="GO:2000143">
    <property type="term" value="P:negative regulation of DNA-templated transcription initiation"/>
    <property type="evidence" value="ECO:0007669"/>
    <property type="project" value="TreeGrafter"/>
</dbReference>
<proteinExistence type="inferred from homology"/>
<dbReference type="InterPro" id="IPR003444">
    <property type="entry name" value="MraZ"/>
</dbReference>
<feature type="domain" description="SpoVT-AbrB" evidence="8">
    <location>
        <begin position="82"/>
        <end position="126"/>
    </location>
</feature>
<dbReference type="InterPro" id="IPR020603">
    <property type="entry name" value="MraZ_dom"/>
</dbReference>
<dbReference type="CDD" id="cd16320">
    <property type="entry name" value="MraZ_N"/>
    <property type="match status" value="1"/>
</dbReference>
<dbReference type="CDD" id="cd16321">
    <property type="entry name" value="MraZ_C"/>
    <property type="match status" value="1"/>
</dbReference>
<sequence>MFSGWYAVSLDDKGRIAVPASFRHTLAKSEGGPLYLTPFSHDDKPHLEVFPAPEFAKLAAQVQAIEDSEQAELLKQEIFGRSVAVELDAQGRIVLPQWLREEAGLANGRVVVEGQISRFDIWDEARYQSRRAEPERLKQALKLIKR</sequence>
<dbReference type="GO" id="GO:0000976">
    <property type="term" value="F:transcription cis-regulatory region binding"/>
    <property type="evidence" value="ECO:0007669"/>
    <property type="project" value="TreeGrafter"/>
</dbReference>
<dbReference type="Gene3D" id="3.40.1550.20">
    <property type="entry name" value="Transcriptional regulator MraZ domain"/>
    <property type="match status" value="1"/>
</dbReference>
<evidence type="ECO:0000256" key="5">
    <source>
        <dbReference type="ARBA" id="ARBA00023125"/>
    </source>
</evidence>
<evidence type="ECO:0000256" key="1">
    <source>
        <dbReference type="ARBA" id="ARBA00013860"/>
    </source>
</evidence>
<dbReference type="GO" id="GO:0005737">
    <property type="term" value="C:cytoplasm"/>
    <property type="evidence" value="ECO:0007669"/>
    <property type="project" value="UniProtKB-UniRule"/>
</dbReference>
<dbReference type="InterPro" id="IPR035644">
    <property type="entry name" value="MraZ_C"/>
</dbReference>
<dbReference type="InterPro" id="IPR035642">
    <property type="entry name" value="MraZ_N"/>
</dbReference>
<dbReference type="PANTHER" id="PTHR34701">
    <property type="entry name" value="TRANSCRIPTIONAL REGULATOR MRAZ"/>
    <property type="match status" value="1"/>
</dbReference>
<comment type="subcellular location">
    <subcellularLocation>
        <location evidence="7">Cytoplasm</location>
        <location evidence="7">Nucleoid</location>
    </subcellularLocation>
</comment>
<dbReference type="PROSITE" id="PS51740">
    <property type="entry name" value="SPOVT_ABRB"/>
    <property type="match status" value="2"/>
</dbReference>
<keyword evidence="6 7" id="KW-0804">Transcription</keyword>
<keyword evidence="4 7" id="KW-0805">Transcription regulation</keyword>
<dbReference type="SUPFAM" id="SSF89447">
    <property type="entry name" value="AbrB/MazE/MraZ-like"/>
    <property type="match status" value="1"/>
</dbReference>
<comment type="subunit">
    <text evidence="7">Forms oligomers.</text>
</comment>
<evidence type="ECO:0000256" key="3">
    <source>
        <dbReference type="ARBA" id="ARBA00022737"/>
    </source>
</evidence>
<feature type="domain" description="SpoVT-AbrB" evidence="8">
    <location>
        <begin position="5"/>
        <end position="54"/>
    </location>
</feature>
<evidence type="ECO:0000256" key="6">
    <source>
        <dbReference type="ARBA" id="ARBA00023163"/>
    </source>
</evidence>
<evidence type="ECO:0000313" key="10">
    <source>
        <dbReference type="Proteomes" id="UP000199758"/>
    </source>
</evidence>
<evidence type="ECO:0000313" key="9">
    <source>
        <dbReference type="EMBL" id="SHH22025.1"/>
    </source>
</evidence>